<dbReference type="OrthoDB" id="7783995at2759"/>
<dbReference type="Pfam" id="PF00526">
    <property type="entry name" value="Dicty_CTDC"/>
    <property type="match status" value="2"/>
</dbReference>
<protein>
    <recommendedName>
        <fullName evidence="5">Dickkopf N-terminal cysteine-rich domain-containing protein</fullName>
    </recommendedName>
</protein>
<dbReference type="PANTHER" id="PTHR31797">
    <property type="entry name" value="EXTRACELLULAR MATRIX PROTEIN A-RELATED"/>
    <property type="match status" value="1"/>
</dbReference>
<dbReference type="EMBL" id="GL871111">
    <property type="protein sequence ID" value="EGC34107.1"/>
    <property type="molecule type" value="Genomic_DNA"/>
</dbReference>
<dbReference type="GO" id="GO:0099120">
    <property type="term" value="P:socially cooperative development"/>
    <property type="evidence" value="ECO:0000318"/>
    <property type="project" value="GO_Central"/>
</dbReference>
<feature type="chain" id="PRO_5003262651" description="Dickkopf N-terminal cysteine-rich domain-containing protein" evidence="2">
    <location>
        <begin position="22"/>
        <end position="163"/>
    </location>
</feature>
<keyword evidence="4" id="KW-1185">Reference proteome</keyword>
<name>F0ZPL5_DICPU</name>
<evidence type="ECO:0000313" key="4">
    <source>
        <dbReference type="Proteomes" id="UP000001064"/>
    </source>
</evidence>
<dbReference type="GO" id="GO:0005576">
    <property type="term" value="C:extracellular region"/>
    <property type="evidence" value="ECO:0000318"/>
    <property type="project" value="GO_Central"/>
</dbReference>
<evidence type="ECO:0000313" key="3">
    <source>
        <dbReference type="EMBL" id="EGC34107.1"/>
    </source>
</evidence>
<dbReference type="KEGG" id="dpp:DICPUDRAFT_153725"/>
<dbReference type="InParanoid" id="F0ZPL5"/>
<feature type="signal peptide" evidence="2">
    <location>
        <begin position="1"/>
        <end position="21"/>
    </location>
</feature>
<dbReference type="Proteomes" id="UP000001064">
    <property type="component" value="Unassembled WGS sequence"/>
</dbReference>
<dbReference type="PANTHER" id="PTHR31797:SF2">
    <property type="entry name" value="CYCLIC NUCLEOTIDE PHOSPHODIESTERASE INHIBITOR"/>
    <property type="match status" value="1"/>
</dbReference>
<dbReference type="InterPro" id="IPR001673">
    <property type="entry name" value="S_mold_repeat"/>
</dbReference>
<organism evidence="3 4">
    <name type="scientific">Dictyostelium purpureum</name>
    <name type="common">Slime mold</name>
    <dbReference type="NCBI Taxonomy" id="5786"/>
    <lineage>
        <taxon>Eukaryota</taxon>
        <taxon>Amoebozoa</taxon>
        <taxon>Evosea</taxon>
        <taxon>Eumycetozoa</taxon>
        <taxon>Dictyostelia</taxon>
        <taxon>Dictyosteliales</taxon>
        <taxon>Dictyosteliaceae</taxon>
        <taxon>Dictyostelium</taxon>
    </lineage>
</organism>
<sequence length="163" mass="17651">MFKLIISLVILTISAFYLISASGPYDTLAQCQAVCKDNNPCNKKECLWYYGYFCDISPLNCDDTNACTTDSCTAAGTCSNIPINCDDNNPCTFDYCHGALGCIHVTQDCNVVVPCNKTADCQRGKRCETYKCISGRCDYDPVVCPPELPCSEGSGACINAPTN</sequence>
<keyword evidence="1 2" id="KW-0732">Signal</keyword>
<evidence type="ECO:0000256" key="2">
    <source>
        <dbReference type="SAM" id="SignalP"/>
    </source>
</evidence>
<dbReference type="AlphaFoldDB" id="F0ZPL5"/>
<proteinExistence type="predicted"/>
<reference evidence="4" key="1">
    <citation type="journal article" date="2011" name="Genome Biol.">
        <title>Comparative genomics of the social amoebae Dictyostelium discoideum and Dictyostelium purpureum.</title>
        <authorList>
            <consortium name="US DOE Joint Genome Institute (JGI-PGF)"/>
            <person name="Sucgang R."/>
            <person name="Kuo A."/>
            <person name="Tian X."/>
            <person name="Salerno W."/>
            <person name="Parikh A."/>
            <person name="Feasley C.L."/>
            <person name="Dalin E."/>
            <person name="Tu H."/>
            <person name="Huang E."/>
            <person name="Barry K."/>
            <person name="Lindquist E."/>
            <person name="Shapiro H."/>
            <person name="Bruce D."/>
            <person name="Schmutz J."/>
            <person name="Salamov A."/>
            <person name="Fey P."/>
            <person name="Gaudet P."/>
            <person name="Anjard C."/>
            <person name="Babu M.M."/>
            <person name="Basu S."/>
            <person name="Bushmanova Y."/>
            <person name="van der Wel H."/>
            <person name="Katoh-Kurasawa M."/>
            <person name="Dinh C."/>
            <person name="Coutinho P.M."/>
            <person name="Saito T."/>
            <person name="Elias M."/>
            <person name="Schaap P."/>
            <person name="Kay R.R."/>
            <person name="Henrissat B."/>
            <person name="Eichinger L."/>
            <person name="Rivero F."/>
            <person name="Putnam N.H."/>
            <person name="West C.M."/>
            <person name="Loomis W.F."/>
            <person name="Chisholm R.L."/>
            <person name="Shaulsky G."/>
            <person name="Strassmann J.E."/>
            <person name="Queller D.C."/>
            <person name="Kuspa A."/>
            <person name="Grigoriev I.V."/>
        </authorList>
    </citation>
    <scope>NUCLEOTIDE SEQUENCE [LARGE SCALE GENOMIC DNA]</scope>
    <source>
        <strain evidence="4">QSDP1</strain>
    </source>
</reference>
<evidence type="ECO:0008006" key="5">
    <source>
        <dbReference type="Google" id="ProtNLM"/>
    </source>
</evidence>
<evidence type="ECO:0000256" key="1">
    <source>
        <dbReference type="ARBA" id="ARBA00022729"/>
    </source>
</evidence>
<dbReference type="GO" id="GO:0031012">
    <property type="term" value="C:extracellular matrix"/>
    <property type="evidence" value="ECO:0000318"/>
    <property type="project" value="GO_Central"/>
</dbReference>
<dbReference type="RefSeq" id="XP_003289353.1">
    <property type="nucleotide sequence ID" value="XM_003289305.1"/>
</dbReference>
<dbReference type="InterPro" id="IPR052846">
    <property type="entry name" value="ECM-enzyme_regulator"/>
</dbReference>
<dbReference type="GeneID" id="10502315"/>
<gene>
    <name evidence="3" type="ORF">DICPUDRAFT_153725</name>
</gene>
<dbReference type="VEuPathDB" id="AmoebaDB:DICPUDRAFT_153725"/>
<accession>F0ZPL5</accession>